<dbReference type="Proteomes" id="UP000467371">
    <property type="component" value="Chromosome"/>
</dbReference>
<dbReference type="AlphaFoldDB" id="A0A6C0VHI8"/>
<dbReference type="GO" id="GO:0016075">
    <property type="term" value="P:rRNA catabolic process"/>
    <property type="evidence" value="ECO:0007669"/>
    <property type="project" value="TreeGrafter"/>
</dbReference>
<dbReference type="GO" id="GO:0003677">
    <property type="term" value="F:DNA binding"/>
    <property type="evidence" value="ECO:0007669"/>
    <property type="project" value="InterPro"/>
</dbReference>
<dbReference type="GO" id="GO:0006402">
    <property type="term" value="P:mRNA catabolic process"/>
    <property type="evidence" value="ECO:0007669"/>
    <property type="project" value="TreeGrafter"/>
</dbReference>
<evidence type="ECO:0000313" key="2">
    <source>
        <dbReference type="Proteomes" id="UP000467371"/>
    </source>
</evidence>
<evidence type="ECO:0000313" key="1">
    <source>
        <dbReference type="EMBL" id="QIB90648.1"/>
    </source>
</evidence>
<protein>
    <submittedName>
        <fullName evidence="1">Type II toxin-antitoxin system PemK/MazF family toxin</fullName>
    </submittedName>
</protein>
<dbReference type="Pfam" id="PF02452">
    <property type="entry name" value="PemK_toxin"/>
    <property type="match status" value="1"/>
</dbReference>
<dbReference type="PANTHER" id="PTHR33988:SF2">
    <property type="entry name" value="ENDORIBONUCLEASE MAZF"/>
    <property type="match status" value="1"/>
</dbReference>
<dbReference type="GeneID" id="44086634"/>
<organism evidence="1 2">
    <name type="scientific">Methanosarcina mazei</name>
    <name type="common">Methanosarcina frisia</name>
    <dbReference type="NCBI Taxonomy" id="2209"/>
    <lineage>
        <taxon>Archaea</taxon>
        <taxon>Methanobacteriati</taxon>
        <taxon>Methanobacteriota</taxon>
        <taxon>Stenosarchaea group</taxon>
        <taxon>Methanomicrobia</taxon>
        <taxon>Methanosarcinales</taxon>
        <taxon>Methanosarcinaceae</taxon>
        <taxon>Methanosarcina</taxon>
    </lineage>
</organism>
<dbReference type="SUPFAM" id="SSF50118">
    <property type="entry name" value="Cell growth inhibitor/plasmid maintenance toxic component"/>
    <property type="match status" value="1"/>
</dbReference>
<dbReference type="Gene3D" id="2.30.30.110">
    <property type="match status" value="1"/>
</dbReference>
<dbReference type="GO" id="GO:0004521">
    <property type="term" value="F:RNA endonuclease activity"/>
    <property type="evidence" value="ECO:0007669"/>
    <property type="project" value="TreeGrafter"/>
</dbReference>
<sequence length="125" mass="14007">MMKSGTNVKQRDIILIPFPFSDLSTSKRRPAIIISNSSYNTHNDDVICCAITSNPRNYAGCVPITNADLDEGQLNYESQIKPTKVFTLNKNLIIKPLARLNIKKSKEVIRNLNSSINIEDTALEK</sequence>
<dbReference type="PANTHER" id="PTHR33988">
    <property type="entry name" value="ENDORIBONUCLEASE MAZF-RELATED"/>
    <property type="match status" value="1"/>
</dbReference>
<dbReference type="InterPro" id="IPR011067">
    <property type="entry name" value="Plasmid_toxin/cell-grow_inhib"/>
</dbReference>
<proteinExistence type="predicted"/>
<dbReference type="InterPro" id="IPR003477">
    <property type="entry name" value="PemK-like"/>
</dbReference>
<accession>A0A6C0VHI8</accession>
<name>A0A6C0VHI8_METMZ</name>
<reference evidence="1 2" key="1">
    <citation type="journal article" date="2020" name="Environ. Microbiol. Rep.">
        <title>Redox cycling of Fe(II) and Fe(III) in magnetite accelerates aceticlastic methanogenesis by Methanosarcina mazei.</title>
        <authorList>
            <person name="Wang H."/>
            <person name="Byrne J.M."/>
            <person name="Liu P."/>
            <person name="Liu J."/>
            <person name="Dong X."/>
            <person name="Lu Y."/>
        </authorList>
    </citation>
    <scope>NUCLEOTIDE SEQUENCE [LARGE SCALE GENOMIC DNA]</scope>
    <source>
        <strain evidence="2">zm-15</strain>
    </source>
</reference>
<dbReference type="RefSeq" id="WP_080934213.1">
    <property type="nucleotide sequence ID" value="NZ_CP042908.1"/>
</dbReference>
<dbReference type="EMBL" id="CP042908">
    <property type="protein sequence ID" value="QIB90648.1"/>
    <property type="molecule type" value="Genomic_DNA"/>
</dbReference>
<gene>
    <name evidence="1" type="ORF">FQU78_05815</name>
</gene>